<dbReference type="PANTHER" id="PTHR35392:SF3">
    <property type="entry name" value="ZN(2)-C6 FUNGAL-TYPE DOMAIN-CONTAINING PROTEIN"/>
    <property type="match status" value="1"/>
</dbReference>
<keyword evidence="2" id="KW-0812">Transmembrane</keyword>
<feature type="region of interest" description="Disordered" evidence="1">
    <location>
        <begin position="157"/>
        <end position="209"/>
    </location>
</feature>
<sequence>MTYSLYLTAVRPSLVSGSVAFTMSYPNQCAYPLHYNSDFNDVEDDLRLCQQYRGSSKASHTSFLSTLPPAGDIFFTDLSVRSNLQAEPSSAQQQPCEGYPGTHEAFHGTPIQIHTHVSLQPAPSQSHSHISRLVIPQNNPRNVPQIIFNGYQIPSSNDQYLSNTPYNQEPEDPEPYSFQPSIRGGDSSPSPSLLQAHSVSPTPGIWTPASSPSVGYCSSDNMDDMVFDDSGDLGPPYEDLETKPGYSFTQGFPRSQAPTMTDQFPNVPESFTAFNNQTVDSRSFSAPREVSAAYDFDSSDTSLGLPQMVGSSDSALLSQEPARSRQGSCVSNDETSNPTPTGEEGSCIRCQLARGKCGSGDICPRCLARPPSPLVYQFCCFRAHLHDADVYRTSALSFPDGPPKIKNWASKRDVRIKLYNVGFTDEVQDPKMRPCLEVTCREFSEVPGVAIRKSWISGGRRVAIELPRYAMSVLKRAETSQKLDGLVKANFQTLLSELKYGQDEIISYALSEAARHVDNCEALKEALHIAIITRLVSKSFNITGPERLGLTPIADPMSPYHGRIPIPPLLDAQIDQLWMDKMKLQQKAVFSMLKKMMTSRRKQNWFMIFLIIMVLLSNLEFIYQNQKKQINRYGKTTPQQASMMESWEWSAKILNAHFHVLCHGEIPLYMDWKAEAQQAAAIDEKDLEFLTTLKKMVEARAEELRWLAKGPPGNPLVWISALFLPQEAA</sequence>
<name>A0ABR4BCI6_9LECA</name>
<feature type="compositionally biased region" description="Polar residues" evidence="1">
    <location>
        <begin position="84"/>
        <end position="95"/>
    </location>
</feature>
<evidence type="ECO:0000256" key="2">
    <source>
        <dbReference type="SAM" id="Phobius"/>
    </source>
</evidence>
<dbReference type="EMBL" id="JBHFEH010000014">
    <property type="protein sequence ID" value="KAL2054756.1"/>
    <property type="molecule type" value="Genomic_DNA"/>
</dbReference>
<evidence type="ECO:0000313" key="3">
    <source>
        <dbReference type="EMBL" id="KAL2054756.1"/>
    </source>
</evidence>
<evidence type="ECO:0000256" key="1">
    <source>
        <dbReference type="SAM" id="MobiDB-lite"/>
    </source>
</evidence>
<keyword evidence="2" id="KW-1133">Transmembrane helix</keyword>
<proteinExistence type="predicted"/>
<feature type="compositionally biased region" description="Polar residues" evidence="1">
    <location>
        <begin position="305"/>
        <end position="317"/>
    </location>
</feature>
<evidence type="ECO:0000313" key="4">
    <source>
        <dbReference type="Proteomes" id="UP001590951"/>
    </source>
</evidence>
<keyword evidence="2" id="KW-0472">Membrane</keyword>
<accession>A0ABR4BCI6</accession>
<protein>
    <submittedName>
        <fullName evidence="3">Uncharacterized protein</fullName>
    </submittedName>
</protein>
<dbReference type="Proteomes" id="UP001590951">
    <property type="component" value="Unassembled WGS sequence"/>
</dbReference>
<feature type="transmembrane region" description="Helical" evidence="2">
    <location>
        <begin position="605"/>
        <end position="623"/>
    </location>
</feature>
<feature type="region of interest" description="Disordered" evidence="1">
    <location>
        <begin position="305"/>
        <end position="345"/>
    </location>
</feature>
<feature type="compositionally biased region" description="Polar residues" evidence="1">
    <location>
        <begin position="325"/>
        <end position="340"/>
    </location>
</feature>
<feature type="compositionally biased region" description="Polar residues" evidence="1">
    <location>
        <begin position="187"/>
        <end position="201"/>
    </location>
</feature>
<comment type="caution">
    <text evidence="3">The sequence shown here is derived from an EMBL/GenBank/DDBJ whole genome shotgun (WGS) entry which is preliminary data.</text>
</comment>
<feature type="compositionally biased region" description="Polar residues" evidence="1">
    <location>
        <begin position="157"/>
        <end position="167"/>
    </location>
</feature>
<reference evidence="3 4" key="1">
    <citation type="submission" date="2024-09" db="EMBL/GenBank/DDBJ databases">
        <title>Rethinking Asexuality: The Enigmatic Case of Functional Sexual Genes in Lepraria (Stereocaulaceae).</title>
        <authorList>
            <person name="Doellman M."/>
            <person name="Sun Y."/>
            <person name="Barcenas-Pena A."/>
            <person name="Lumbsch H.T."/>
            <person name="Grewe F."/>
        </authorList>
    </citation>
    <scope>NUCLEOTIDE SEQUENCE [LARGE SCALE GENOMIC DNA]</scope>
    <source>
        <strain evidence="3 4">Grewe 0041</strain>
    </source>
</reference>
<organism evidence="3 4">
    <name type="scientific">Lepraria finkii</name>
    <dbReference type="NCBI Taxonomy" id="1340010"/>
    <lineage>
        <taxon>Eukaryota</taxon>
        <taxon>Fungi</taxon>
        <taxon>Dikarya</taxon>
        <taxon>Ascomycota</taxon>
        <taxon>Pezizomycotina</taxon>
        <taxon>Lecanoromycetes</taxon>
        <taxon>OSLEUM clade</taxon>
        <taxon>Lecanoromycetidae</taxon>
        <taxon>Lecanorales</taxon>
        <taxon>Lecanorineae</taxon>
        <taxon>Stereocaulaceae</taxon>
        <taxon>Lepraria</taxon>
    </lineage>
</organism>
<gene>
    <name evidence="3" type="ORF">ABVK25_005060</name>
</gene>
<dbReference type="PANTHER" id="PTHR35392">
    <property type="entry name" value="ZN(II)2CYS6 TRANSCRIPTION FACTOR (EUROFUNG)-RELATED-RELATED"/>
    <property type="match status" value="1"/>
</dbReference>
<feature type="region of interest" description="Disordered" evidence="1">
    <location>
        <begin position="84"/>
        <end position="105"/>
    </location>
</feature>
<dbReference type="InterPro" id="IPR052973">
    <property type="entry name" value="Fungal_sec-metab_reg_TF"/>
</dbReference>
<keyword evidence="4" id="KW-1185">Reference proteome</keyword>